<keyword evidence="2" id="KW-0813">Transport</keyword>
<keyword evidence="13" id="KW-1185">Reference proteome</keyword>
<feature type="transmembrane region" description="Helical" evidence="10">
    <location>
        <begin position="362"/>
        <end position="380"/>
    </location>
</feature>
<dbReference type="EMBL" id="JAKELO010000002">
    <property type="protein sequence ID" value="MDE4908172.1"/>
    <property type="molecule type" value="Genomic_DNA"/>
</dbReference>
<dbReference type="GO" id="GO:1902600">
    <property type="term" value="P:proton transmembrane transport"/>
    <property type="evidence" value="ECO:0007669"/>
    <property type="project" value="InterPro"/>
</dbReference>
<keyword evidence="3" id="KW-0050">Antiport</keyword>
<dbReference type="InterPro" id="IPR006153">
    <property type="entry name" value="Cation/H_exchanger_TM"/>
</dbReference>
<feature type="transmembrane region" description="Helical" evidence="10">
    <location>
        <begin position="155"/>
        <end position="177"/>
    </location>
</feature>
<reference evidence="12" key="1">
    <citation type="submission" date="2022-01" db="EMBL/GenBank/DDBJ databases">
        <title>Draft genome of Methanogenium marinum DSM 15558.</title>
        <authorList>
            <person name="Chen S.-C."/>
            <person name="You Y.-T."/>
        </authorList>
    </citation>
    <scope>NUCLEOTIDE SEQUENCE</scope>
    <source>
        <strain evidence="12">DSM 15558</strain>
    </source>
</reference>
<evidence type="ECO:0000256" key="8">
    <source>
        <dbReference type="ARBA" id="ARBA00023136"/>
    </source>
</evidence>
<dbReference type="GO" id="GO:0005886">
    <property type="term" value="C:plasma membrane"/>
    <property type="evidence" value="ECO:0007669"/>
    <property type="project" value="UniProtKB-SubCell"/>
</dbReference>
<evidence type="ECO:0000256" key="9">
    <source>
        <dbReference type="SAM" id="MobiDB-lite"/>
    </source>
</evidence>
<feature type="region of interest" description="Disordered" evidence="9">
    <location>
        <begin position="548"/>
        <end position="569"/>
    </location>
</feature>
<feature type="transmembrane region" description="Helical" evidence="10">
    <location>
        <begin position="54"/>
        <end position="72"/>
    </location>
</feature>
<feature type="transmembrane region" description="Helical" evidence="10">
    <location>
        <begin position="298"/>
        <end position="317"/>
    </location>
</feature>
<evidence type="ECO:0000313" key="13">
    <source>
        <dbReference type="Proteomes" id="UP001143747"/>
    </source>
</evidence>
<name>A0A9Q4PYL1_9EURY</name>
<dbReference type="RefSeq" id="WP_274924807.1">
    <property type="nucleotide sequence ID" value="NZ_JAKELO010000002.1"/>
</dbReference>
<evidence type="ECO:0000256" key="7">
    <source>
        <dbReference type="ARBA" id="ARBA00023065"/>
    </source>
</evidence>
<keyword evidence="8 10" id="KW-0472">Membrane</keyword>
<dbReference type="GO" id="GO:0015297">
    <property type="term" value="F:antiporter activity"/>
    <property type="evidence" value="ECO:0007669"/>
    <property type="project" value="UniProtKB-KW"/>
</dbReference>
<dbReference type="Gene3D" id="1.20.1530.20">
    <property type="match status" value="1"/>
</dbReference>
<feature type="transmembrane region" description="Helical" evidence="10">
    <location>
        <begin position="242"/>
        <end position="261"/>
    </location>
</feature>
<dbReference type="Pfam" id="PF00999">
    <property type="entry name" value="Na_H_Exchanger"/>
    <property type="match status" value="1"/>
</dbReference>
<comment type="caution">
    <text evidence="12">The sequence shown here is derived from an EMBL/GenBank/DDBJ whole genome shotgun (WGS) entry which is preliminary data.</text>
</comment>
<accession>A0A9Q4PYL1</accession>
<evidence type="ECO:0000256" key="5">
    <source>
        <dbReference type="ARBA" id="ARBA00022692"/>
    </source>
</evidence>
<feature type="transmembrane region" description="Helical" evidence="10">
    <location>
        <begin position="329"/>
        <end position="350"/>
    </location>
</feature>
<feature type="transmembrane region" description="Helical" evidence="10">
    <location>
        <begin position="92"/>
        <end position="114"/>
    </location>
</feature>
<feature type="transmembrane region" description="Helical" evidence="10">
    <location>
        <begin position="273"/>
        <end position="292"/>
    </location>
</feature>
<feature type="transmembrane region" description="Helical" evidence="10">
    <location>
        <begin position="120"/>
        <end position="143"/>
    </location>
</feature>
<proteinExistence type="predicted"/>
<evidence type="ECO:0000313" key="12">
    <source>
        <dbReference type="EMBL" id="MDE4908172.1"/>
    </source>
</evidence>
<protein>
    <submittedName>
        <fullName evidence="12">Cation:proton antiporter</fullName>
    </submittedName>
</protein>
<feature type="transmembrane region" description="Helical" evidence="10">
    <location>
        <begin position="6"/>
        <end position="24"/>
    </location>
</feature>
<keyword evidence="5 10" id="KW-0812">Transmembrane</keyword>
<feature type="domain" description="Cation/H+ exchanger transmembrane" evidence="11">
    <location>
        <begin position="21"/>
        <end position="384"/>
    </location>
</feature>
<dbReference type="PANTHER" id="PTHR32507:SF0">
    <property type="entry name" value="NA(+)_H(+) ANTIPORTER 2-RELATED"/>
    <property type="match status" value="1"/>
</dbReference>
<evidence type="ECO:0000256" key="10">
    <source>
        <dbReference type="SAM" id="Phobius"/>
    </source>
</evidence>
<feature type="transmembrane region" description="Helical" evidence="10">
    <location>
        <begin position="183"/>
        <end position="204"/>
    </location>
</feature>
<organism evidence="12 13">
    <name type="scientific">Methanogenium marinum</name>
    <dbReference type="NCBI Taxonomy" id="348610"/>
    <lineage>
        <taxon>Archaea</taxon>
        <taxon>Methanobacteriati</taxon>
        <taxon>Methanobacteriota</taxon>
        <taxon>Stenosarchaea group</taxon>
        <taxon>Methanomicrobia</taxon>
        <taxon>Methanomicrobiales</taxon>
        <taxon>Methanomicrobiaceae</taxon>
        <taxon>Methanogenium</taxon>
    </lineage>
</organism>
<keyword evidence="4" id="KW-1003">Cell membrane</keyword>
<dbReference type="PANTHER" id="PTHR32507">
    <property type="entry name" value="NA(+)/H(+) ANTIPORTER 1"/>
    <property type="match status" value="1"/>
</dbReference>
<evidence type="ECO:0000256" key="6">
    <source>
        <dbReference type="ARBA" id="ARBA00022989"/>
    </source>
</evidence>
<sequence length="601" mass="63919">MNSELIYIGLGLIIGLGISMQWVAKIFRIPGIILLLPAGIIVGPVLGLVHPQEIFGDALFPLVTIGVGILLLKGGLELRLNNLQPSMSRSVWLLVTVGVVLTLVIGTVSVLLLLNVPLPLAFLLSALLVVSGPTVVGPILSFARPKEPVGTVLQWEGIIIDPIGAALAVAAISYITAENPNPFLDIFLTMAVGVILGIVAALIYTYADRTRNIPKGLGGLIALMLGIVVVAVGELIFSEAGLFAALAMGFVIANQRLTPFGNIRVLTETLEPLIIGILFIMLAAMVDLSAMVHYLVPALALVAIYVLIARPLVSLIATHGLGYSHAQQIFIGALHPRGIVAAATASLFALNLTEFGVDFPEMVPVVFIVILATVVIYGLGTPVLSRVLKIADPEPIGIAIYGEQHWALDLAAALHTAGATVMALAPGSKSLQSVADSGRIPFEAYTGSLVDLGDEEILDDAHFFKMKITWLLLASSNRDSIGSAEDAFIDSIGPENMIIFGTARDMQDRRVFGGNIDILAKTPYGLFGRNEDELLDMLENGYSFRAIDNREQPEDGGTPEGAKPFMRVNNDGTLAVPGSDSRLEDGEFLIIVAKKQDLPKK</sequence>
<evidence type="ECO:0000256" key="2">
    <source>
        <dbReference type="ARBA" id="ARBA00022448"/>
    </source>
</evidence>
<dbReference type="AlphaFoldDB" id="A0A9Q4PYL1"/>
<feature type="transmembrane region" description="Helical" evidence="10">
    <location>
        <begin position="31"/>
        <end position="48"/>
    </location>
</feature>
<comment type="subcellular location">
    <subcellularLocation>
        <location evidence="1">Cell membrane</location>
        <topology evidence="1">Multi-pass membrane protein</topology>
    </subcellularLocation>
</comment>
<keyword evidence="7" id="KW-0406">Ion transport</keyword>
<gene>
    <name evidence="12" type="ORF">L0665_06060</name>
</gene>
<evidence type="ECO:0000256" key="4">
    <source>
        <dbReference type="ARBA" id="ARBA00022475"/>
    </source>
</evidence>
<dbReference type="InterPro" id="IPR038770">
    <property type="entry name" value="Na+/solute_symporter_sf"/>
</dbReference>
<evidence type="ECO:0000256" key="1">
    <source>
        <dbReference type="ARBA" id="ARBA00004651"/>
    </source>
</evidence>
<keyword evidence="6 10" id="KW-1133">Transmembrane helix</keyword>
<evidence type="ECO:0000259" key="11">
    <source>
        <dbReference type="Pfam" id="PF00999"/>
    </source>
</evidence>
<evidence type="ECO:0000256" key="3">
    <source>
        <dbReference type="ARBA" id="ARBA00022449"/>
    </source>
</evidence>
<dbReference type="Proteomes" id="UP001143747">
    <property type="component" value="Unassembled WGS sequence"/>
</dbReference>